<keyword evidence="1" id="KW-1133">Transmembrane helix</keyword>
<dbReference type="RefSeq" id="WP_015656747.1">
    <property type="nucleotide sequence ID" value="NC_020504.1"/>
</dbReference>
<dbReference type="KEGG" id="sdv:BN159_1974"/>
<feature type="transmembrane region" description="Helical" evidence="1">
    <location>
        <begin position="239"/>
        <end position="258"/>
    </location>
</feature>
<name>K4QZ70_STRDJ</name>
<sequence>MAGDAEAPDGSQAELERLRARIAALEAEKETRPKRHWVRSTLAVVLIVLGCILAPLGAVAAWTADLAGDTDRYVDTVEPLAKDRDIQNAVANRVTDAVMDRLDVPALISQTPVADRPLVEKALGRLGPSLQNAVRSFVHDKAQAVVASDAFETIWTEANRRAHDAVVKALTGEGGGAVKVENDTVTLDLGPVVERVKDRLVDEGMTVAGKIPEIHTSITLVQSEDIGRARTGFRLLELVGFWLPVISIVLIAGGVFLATHRRKALVAGALGFAFAVGLLGIALTIFRTVYLDALPSGVSQPAAESIYDTLVRFLRTSVRVAVVLGVVVALAAWLTGPGRRARFVRQMWHSGIGAVRSTADRAGLRTGRVGHYVHRHRGWISWLLVAAAVLAFVLWPYPTGAVVLGLALALLFALAVVDFVAEDESAAKDGAVST</sequence>
<evidence type="ECO:0000313" key="3">
    <source>
        <dbReference type="Proteomes" id="UP000008043"/>
    </source>
</evidence>
<dbReference type="STRING" id="1214101.BN159_1974"/>
<feature type="transmembrane region" description="Helical" evidence="1">
    <location>
        <begin position="378"/>
        <end position="395"/>
    </location>
</feature>
<dbReference type="Proteomes" id="UP000008043">
    <property type="component" value="Chromosome"/>
</dbReference>
<evidence type="ECO:0000313" key="2">
    <source>
        <dbReference type="EMBL" id="CCK26353.1"/>
    </source>
</evidence>
<feature type="transmembrane region" description="Helical" evidence="1">
    <location>
        <begin position="42"/>
        <end position="64"/>
    </location>
</feature>
<dbReference type="PATRIC" id="fig|1214101.3.peg.2005"/>
<dbReference type="eggNOG" id="ENOG502ZEEV">
    <property type="taxonomic scope" value="Bacteria"/>
</dbReference>
<proteinExistence type="predicted"/>
<dbReference type="OrthoDB" id="4350291at2"/>
<accession>K4QZ70</accession>
<dbReference type="EMBL" id="HE971709">
    <property type="protein sequence ID" value="CCK26353.1"/>
    <property type="molecule type" value="Genomic_DNA"/>
</dbReference>
<protein>
    <submittedName>
        <fullName evidence="2">Integral membrane protein</fullName>
    </submittedName>
</protein>
<gene>
    <name evidence="2" type="ORF">BN159_1974</name>
</gene>
<feature type="transmembrane region" description="Helical" evidence="1">
    <location>
        <begin position="265"/>
        <end position="286"/>
    </location>
</feature>
<organism evidence="2 3">
    <name type="scientific">Streptomyces davaonensis (strain DSM 101723 / JCM 4913 / KCC S-0913 / 768)</name>
    <dbReference type="NCBI Taxonomy" id="1214101"/>
    <lineage>
        <taxon>Bacteria</taxon>
        <taxon>Bacillati</taxon>
        <taxon>Actinomycetota</taxon>
        <taxon>Actinomycetes</taxon>
        <taxon>Kitasatosporales</taxon>
        <taxon>Streptomycetaceae</taxon>
        <taxon>Streptomyces</taxon>
    </lineage>
</organism>
<reference evidence="2 3" key="1">
    <citation type="journal article" date="2012" name="J. Bacteriol.">
        <title>Genome sequence of the bacterium Streptomyces davawensis JCM 4913 and heterologous production of the unique antibiotic roseoflavin.</title>
        <authorList>
            <person name="Jankowitsch F."/>
            <person name="Schwarz J."/>
            <person name="Ruckert C."/>
            <person name="Gust B."/>
            <person name="Szczepanowski R."/>
            <person name="Blom J."/>
            <person name="Pelzer S."/>
            <person name="Kalinowski J."/>
            <person name="Mack M."/>
        </authorList>
    </citation>
    <scope>NUCLEOTIDE SEQUENCE [LARGE SCALE GENOMIC DNA]</scope>
    <source>
        <strain evidence="3">DSM 101723 / JCM 4913 / KCC S-0913 / 768</strain>
    </source>
</reference>
<dbReference type="HOGENOM" id="CLU_047940_0_0_11"/>
<dbReference type="AlphaFoldDB" id="K4QZ70"/>
<feature type="transmembrane region" description="Helical" evidence="1">
    <location>
        <begin position="317"/>
        <end position="336"/>
    </location>
</feature>
<keyword evidence="3" id="KW-1185">Reference proteome</keyword>
<feature type="transmembrane region" description="Helical" evidence="1">
    <location>
        <begin position="401"/>
        <end position="421"/>
    </location>
</feature>
<evidence type="ECO:0000256" key="1">
    <source>
        <dbReference type="SAM" id="Phobius"/>
    </source>
</evidence>
<keyword evidence="1" id="KW-0812">Transmembrane</keyword>
<keyword evidence="1" id="KW-0472">Membrane</keyword>